<feature type="chain" id="PRO_5046348960" evidence="1">
    <location>
        <begin position="33"/>
        <end position="205"/>
    </location>
</feature>
<dbReference type="RefSeq" id="WP_248209266.1">
    <property type="nucleotide sequence ID" value="NZ_JALNMH010000008.1"/>
</dbReference>
<keyword evidence="1" id="KW-0732">Signal</keyword>
<sequence length="205" mass="21439">MTRSFDLDHGAARACRGLLAALLLLAVAPAMAADKVQAAFVGFIDVRLDIEYSEPSIGGQCAYFGRASLQGHGPEGEWARSRPRDFALLAPCGLPLRRITTRSELAVLGEARSAQRVSVEQVAGLVMLPTGEGRVQGFIAFGAEGSVLFVPGPEAEIVFDAESEQAVSLPYPPGVEGFISFGAETTVLYVPGPQGFAAFGAEGGL</sequence>
<organism evidence="2 3">
    <name type="scientific">Pseudomarimonas salicorniae</name>
    <dbReference type="NCBI Taxonomy" id="2933270"/>
    <lineage>
        <taxon>Bacteria</taxon>
        <taxon>Pseudomonadati</taxon>
        <taxon>Pseudomonadota</taxon>
        <taxon>Gammaproteobacteria</taxon>
        <taxon>Lysobacterales</taxon>
        <taxon>Lysobacteraceae</taxon>
        <taxon>Pseudomarimonas</taxon>
    </lineage>
</organism>
<feature type="signal peptide" evidence="1">
    <location>
        <begin position="1"/>
        <end position="32"/>
    </location>
</feature>
<proteinExistence type="predicted"/>
<evidence type="ECO:0000313" key="2">
    <source>
        <dbReference type="EMBL" id="MCK7594222.1"/>
    </source>
</evidence>
<keyword evidence="3" id="KW-1185">Reference proteome</keyword>
<protein>
    <submittedName>
        <fullName evidence="2">Uncharacterized protein</fullName>
    </submittedName>
</protein>
<reference evidence="2" key="1">
    <citation type="submission" date="2022-04" db="EMBL/GenBank/DDBJ databases">
        <title>Lysobacter sp. CAU 1642 isolated from sea sand.</title>
        <authorList>
            <person name="Kim W."/>
        </authorList>
    </citation>
    <scope>NUCLEOTIDE SEQUENCE</scope>
    <source>
        <strain evidence="2">CAU 1642</strain>
    </source>
</reference>
<dbReference type="EMBL" id="JALNMH010000008">
    <property type="protein sequence ID" value="MCK7594222.1"/>
    <property type="molecule type" value="Genomic_DNA"/>
</dbReference>
<comment type="caution">
    <text evidence="2">The sequence shown here is derived from an EMBL/GenBank/DDBJ whole genome shotgun (WGS) entry which is preliminary data.</text>
</comment>
<gene>
    <name evidence="2" type="ORF">M0G41_11130</name>
</gene>
<name>A0ABT0GJL2_9GAMM</name>
<dbReference type="Proteomes" id="UP001431449">
    <property type="component" value="Unassembled WGS sequence"/>
</dbReference>
<accession>A0ABT0GJL2</accession>
<evidence type="ECO:0000313" key="3">
    <source>
        <dbReference type="Proteomes" id="UP001431449"/>
    </source>
</evidence>
<evidence type="ECO:0000256" key="1">
    <source>
        <dbReference type="SAM" id="SignalP"/>
    </source>
</evidence>